<protein>
    <submittedName>
        <fullName evidence="12">BCL6 corepressor</fullName>
    </submittedName>
</protein>
<dbReference type="Pfam" id="PF12796">
    <property type="entry name" value="Ank_2"/>
    <property type="match status" value="1"/>
</dbReference>
<feature type="region of interest" description="Disordered" evidence="9">
    <location>
        <begin position="459"/>
        <end position="494"/>
    </location>
</feature>
<dbReference type="Pfam" id="PF15808">
    <property type="entry name" value="BCOR"/>
    <property type="match status" value="1"/>
</dbReference>
<dbReference type="GeneTree" id="ENSGT00940000153737"/>
<evidence type="ECO:0000256" key="8">
    <source>
        <dbReference type="PROSITE-ProRule" id="PRU00023"/>
    </source>
</evidence>
<keyword evidence="3" id="KW-0597">Phosphoprotein</keyword>
<feature type="region of interest" description="Disordered" evidence="9">
    <location>
        <begin position="1303"/>
        <end position="1361"/>
    </location>
</feature>
<dbReference type="GO" id="GO:0060042">
    <property type="term" value="P:retina morphogenesis in camera-type eye"/>
    <property type="evidence" value="ECO:0007669"/>
    <property type="project" value="Ensembl"/>
</dbReference>
<feature type="compositionally biased region" description="Polar residues" evidence="9">
    <location>
        <begin position="864"/>
        <end position="873"/>
    </location>
</feature>
<dbReference type="InterPro" id="IPR047144">
    <property type="entry name" value="BCOR-like"/>
</dbReference>
<evidence type="ECO:0000256" key="7">
    <source>
        <dbReference type="ARBA" id="ARBA00034703"/>
    </source>
</evidence>
<dbReference type="GO" id="GO:0005634">
    <property type="term" value="C:nucleus"/>
    <property type="evidence" value="ECO:0007669"/>
    <property type="project" value="UniProtKB-SubCell"/>
</dbReference>
<feature type="repeat" description="ANK" evidence="8">
    <location>
        <begin position="1491"/>
        <end position="1523"/>
    </location>
</feature>
<dbReference type="FunFam" id="1.25.40.20:FF:000032">
    <property type="entry name" value="BCL-6 corepressor isoform X1"/>
    <property type="match status" value="1"/>
</dbReference>
<evidence type="ECO:0000313" key="13">
    <source>
        <dbReference type="Proteomes" id="UP000694569"/>
    </source>
</evidence>
<sequence length="1713" mass="189462">MLSASPLYGNVHSWMNNERVRMCGISDDRKILINDGDLQKARLELREDHLTHSLVDAAAVHRIDSLAALTMDRTGLMQEGLRVPAGMVYSSLCGLGAEKVREPSAAIPGLGYAPDRNSDMHFKTNAAETMDNSQMSGKQVNGFNSLFKAPPGLQKTSVPTSEALVLDRTTSDKQNPLSVNGANYLRIPWMHPYMDNTSAAMYPFIDSPNKYSLNMYKAFLPQQSAYSLPQHLAYTPMCPNGERFLYIPPSHYVTPHIPTTLAPPMRIPAPSAASAIPTSVHCLEKTLQWKMGVSPVSAVDSHAYTHLQNSKPPRGPCAKSVPCSMSPETNLLLTQSQRPSPRLHHPVQQVESGYPDFQGSFVKISTPPTSVSYSKPHSDMSGDFSSLRLPSSKVHKTHEMETNQAQAPSRKSNRERKESKSPNLVEKQTPHKEGGEKPLDLSSKLGEVELPKVDGLDNMSSLLLPPRSGNNLGLSSRDIQKESASPSNNGSAVFRPEMISTAPSSWIVPVMTNNEENGNVMMPLKNKALEKVIPQQRSSSCPRMGSSSSEAVVTITSTCVPNVGRPASASPAPNTSGDMQNAPDGSKSLMPAPPMSTPTKSSKVAKASLPESTIKVSESSLPPAPMFLPQNEPFCSTPMAYPSSFIPYQVSESLALSQLHLHSKTPVYPHPVLLPSGSLFPGPMAPKPGIPYSIPTNREYMTYQDTMAMVHPILLPPSSLEMGKDDKSERRSRSHERPRYDDPLGRSRLLDISDSKLNFEVPAEKSLKSHQSSVQASKHASKTDKLCSNVDRDTKGDTNMTIGGFAVEKHLMNELAAQKPERSQPRDVGMVREEAPWKNDFHESFKGSRPSQNSPAFLFQQENVSGAQNTDCSTGEPCTRFLSPGQGSDVPAGFFTVPQEKSSFPMANGHTDTEMGEHFIRESPEEYENINGKLVKTKSSKLTKRIANSSGYVGDRFKCVTTELYADSSQLSREQRALQMDGLQEDSILSPPAAYCERAMMRFSELEMKEREDPTPVEDLEMPNFNEWNGMENKPMTANSVPPAAVQPEDPFGTGSFVRATEKRDENYVEADLKSLGVTLADTTNCPDNLHEDGGPDRITQYDTLKQNLEYVQDSCGQGQFIGIKRKQPCKSPADEGHLNATWDRQSQTEAKCKRRKIDDWPERLQSDDSTKRLQESPCSEVTNLKVCIELTGLHPKKQRHLQHLRELGQQCRKDTTEAAEGDVKLRSPEEDLLVKTKSDIKCTSFTEGIKNSCPEEDVSVSPHTKAFSSGCPSIKRQSLPNSSQAPRLAAKQQKIREGRKAYVQSTHEEGGLQVTSLPEDYAEYEKPSGKRQCKTKHMTPQERRKKRLSLSGDDCMDVGSSDEKASVRSLRKSMELVPDDCPIRTPEQTSLFCQSTPLTCLQDTTSGRPMPPEARRLIVNKNAGETLLQRAARLGYEEVVLYCLENKSCDVNHRDNAGYCALHEACARGWLSIVRHLLEHGADVNCSAQDGTRPIHDAVENDHLEIVRLLLSYGADPTLATYSGRTIAKMTHSEAMETFLTEYLTDLQGRSWDDQGLSWDFYGSSVCDPKDDSGFDILANPPGPEDEDDGYVDVFEFEFSDRPLLPCYNIQVSLSQGPRNWLLLADVTKRLKTTSQQFRCEYPHLEIVSVTEGEFYKQVSLSQLFSSPDDLEGFSPDSKETLELVEFTSELQTLLGSSIEWLEPDDSSCASC</sequence>
<feature type="repeat" description="ANK" evidence="8">
    <location>
        <begin position="1458"/>
        <end position="1490"/>
    </location>
</feature>
<name>A0A8C5LX34_9ANUR</name>
<dbReference type="Gene3D" id="1.25.40.20">
    <property type="entry name" value="Ankyrin repeat-containing domain"/>
    <property type="match status" value="1"/>
</dbReference>
<dbReference type="Ensembl" id="ENSLLET00000006644.1">
    <property type="protein sequence ID" value="ENSLLEP00000006376.1"/>
    <property type="gene ID" value="ENSLLEG00000004034.1"/>
</dbReference>
<evidence type="ECO:0000256" key="9">
    <source>
        <dbReference type="SAM" id="MobiDB-lite"/>
    </source>
</evidence>
<keyword evidence="2" id="KW-1017">Isopeptide bond</keyword>
<dbReference type="InterPro" id="IPR002110">
    <property type="entry name" value="Ankyrin_rpt"/>
</dbReference>
<organism evidence="12 13">
    <name type="scientific">Leptobrachium leishanense</name>
    <name type="common">Leishan spiny toad</name>
    <dbReference type="NCBI Taxonomy" id="445787"/>
    <lineage>
        <taxon>Eukaryota</taxon>
        <taxon>Metazoa</taxon>
        <taxon>Chordata</taxon>
        <taxon>Craniata</taxon>
        <taxon>Vertebrata</taxon>
        <taxon>Euteleostomi</taxon>
        <taxon>Amphibia</taxon>
        <taxon>Batrachia</taxon>
        <taxon>Anura</taxon>
        <taxon>Pelobatoidea</taxon>
        <taxon>Megophryidae</taxon>
        <taxon>Leptobrachium</taxon>
    </lineage>
</organism>
<dbReference type="PANTHER" id="PTHR24117">
    <property type="entry name" value="AGAP007537-PB"/>
    <property type="match status" value="1"/>
</dbReference>
<reference evidence="12" key="2">
    <citation type="submission" date="2025-09" db="UniProtKB">
        <authorList>
            <consortium name="Ensembl"/>
        </authorList>
    </citation>
    <scope>IDENTIFICATION</scope>
</reference>
<evidence type="ECO:0000256" key="4">
    <source>
        <dbReference type="ARBA" id="ARBA00022737"/>
    </source>
</evidence>
<feature type="compositionally biased region" description="Basic residues" evidence="9">
    <location>
        <begin position="1330"/>
        <end position="1349"/>
    </location>
</feature>
<feature type="region of interest" description="Disordered" evidence="9">
    <location>
        <begin position="367"/>
        <end position="444"/>
    </location>
</feature>
<feature type="compositionally biased region" description="Basic and acidic residues" evidence="9">
    <location>
        <begin position="428"/>
        <end position="439"/>
    </location>
</feature>
<evidence type="ECO:0000256" key="6">
    <source>
        <dbReference type="ARBA" id="ARBA00023242"/>
    </source>
</evidence>
<evidence type="ECO:0000259" key="10">
    <source>
        <dbReference type="Pfam" id="PF15808"/>
    </source>
</evidence>
<feature type="region of interest" description="Disordered" evidence="9">
    <location>
        <begin position="563"/>
        <end position="603"/>
    </location>
</feature>
<evidence type="ECO:0000256" key="5">
    <source>
        <dbReference type="ARBA" id="ARBA00022843"/>
    </source>
</evidence>
<keyword evidence="4" id="KW-0677">Repeat</keyword>
<keyword evidence="8" id="KW-0040">ANK repeat</keyword>
<feature type="compositionally biased region" description="Basic and acidic residues" evidence="9">
    <location>
        <begin position="722"/>
        <end position="747"/>
    </location>
</feature>
<dbReference type="CDD" id="cd14261">
    <property type="entry name" value="PUFD"/>
    <property type="match status" value="1"/>
</dbReference>
<dbReference type="InterPro" id="IPR038227">
    <property type="entry name" value="PUFD_som_sf"/>
</dbReference>
<dbReference type="PANTHER" id="PTHR24117:SF8">
    <property type="entry name" value="BCL-6 COREPRESSOR"/>
    <property type="match status" value="1"/>
</dbReference>
<dbReference type="SMART" id="SM00248">
    <property type="entry name" value="ANK"/>
    <property type="match status" value="3"/>
</dbReference>
<reference evidence="12" key="1">
    <citation type="submission" date="2025-08" db="UniProtKB">
        <authorList>
            <consortium name="Ensembl"/>
        </authorList>
    </citation>
    <scope>IDENTIFICATION</scope>
</reference>
<dbReference type="OrthoDB" id="3666223at2759"/>
<keyword evidence="6" id="KW-0539">Nucleus</keyword>
<dbReference type="Pfam" id="PF16553">
    <property type="entry name" value="PUFD"/>
    <property type="match status" value="1"/>
</dbReference>
<keyword evidence="13" id="KW-1185">Reference proteome</keyword>
<feature type="domain" description="BCL-6 corepressor non-ankyrin-repeat" evidence="10">
    <location>
        <begin position="1193"/>
        <end position="1380"/>
    </location>
</feature>
<dbReference type="PROSITE" id="PS50088">
    <property type="entry name" value="ANK_REPEAT"/>
    <property type="match status" value="2"/>
</dbReference>
<evidence type="ECO:0000313" key="12">
    <source>
        <dbReference type="Ensembl" id="ENSLLEP00000006376.1"/>
    </source>
</evidence>
<feature type="region of interest" description="Disordered" evidence="9">
    <location>
        <begin position="864"/>
        <end position="885"/>
    </location>
</feature>
<dbReference type="GO" id="GO:0000122">
    <property type="term" value="P:negative regulation of transcription by RNA polymerase II"/>
    <property type="evidence" value="ECO:0007669"/>
    <property type="project" value="TreeGrafter"/>
</dbReference>
<accession>A0A8C5LX34</accession>
<dbReference type="PROSITE" id="PS50297">
    <property type="entry name" value="ANK_REP_REGION"/>
    <property type="match status" value="2"/>
</dbReference>
<evidence type="ECO:0000256" key="1">
    <source>
        <dbReference type="ARBA" id="ARBA00004123"/>
    </source>
</evidence>
<dbReference type="InterPro" id="IPR032365">
    <property type="entry name" value="PUFD"/>
</dbReference>
<dbReference type="GO" id="GO:0003714">
    <property type="term" value="F:transcription corepressor activity"/>
    <property type="evidence" value="ECO:0007669"/>
    <property type="project" value="TreeGrafter"/>
</dbReference>
<dbReference type="InterPro" id="IPR036770">
    <property type="entry name" value="Ankyrin_rpt-contain_sf"/>
</dbReference>
<evidence type="ECO:0000256" key="2">
    <source>
        <dbReference type="ARBA" id="ARBA00022499"/>
    </source>
</evidence>
<dbReference type="SUPFAM" id="SSF48403">
    <property type="entry name" value="Ankyrin repeat"/>
    <property type="match status" value="1"/>
</dbReference>
<feature type="region of interest" description="Disordered" evidence="9">
    <location>
        <begin position="764"/>
        <end position="792"/>
    </location>
</feature>
<feature type="region of interest" description="Disordered" evidence="9">
    <location>
        <begin position="1255"/>
        <end position="1291"/>
    </location>
</feature>
<proteinExistence type="inferred from homology"/>
<keyword evidence="5" id="KW-0832">Ubl conjugation</keyword>
<gene>
    <name evidence="12" type="primary">BCOR</name>
</gene>
<comment type="similarity">
    <text evidence="7">Belongs to the BCOR family.</text>
</comment>
<dbReference type="Proteomes" id="UP000694569">
    <property type="component" value="Unplaced"/>
</dbReference>
<evidence type="ECO:0000259" key="11">
    <source>
        <dbReference type="Pfam" id="PF16553"/>
    </source>
</evidence>
<comment type="subcellular location">
    <subcellularLocation>
        <location evidence="1">Nucleus</location>
    </subcellularLocation>
</comment>
<dbReference type="InterPro" id="IPR031628">
    <property type="entry name" value="BCOR"/>
</dbReference>
<feature type="compositionally biased region" description="Basic and acidic residues" evidence="9">
    <location>
        <begin position="781"/>
        <end position="792"/>
    </location>
</feature>
<feature type="compositionally biased region" description="Polar residues" evidence="9">
    <location>
        <begin position="1267"/>
        <end position="1286"/>
    </location>
</feature>
<dbReference type="Gene3D" id="3.10.260.40">
    <property type="entry name" value="BCL-6 corepressor, PCGF1 binding domain"/>
    <property type="match status" value="1"/>
</dbReference>
<dbReference type="GO" id="GO:0021915">
    <property type="term" value="P:neural tube development"/>
    <property type="evidence" value="ECO:0007669"/>
    <property type="project" value="Ensembl"/>
</dbReference>
<feature type="compositionally biased region" description="Polar residues" evidence="9">
    <location>
        <begin position="769"/>
        <end position="778"/>
    </location>
</feature>
<feature type="region of interest" description="Disordered" evidence="9">
    <location>
        <begin position="716"/>
        <end position="747"/>
    </location>
</feature>
<dbReference type="GO" id="GO:1902254">
    <property type="term" value="P:negative regulation of intrinsic apoptotic signaling pathway by p53 class mediator"/>
    <property type="evidence" value="ECO:0007669"/>
    <property type="project" value="Ensembl"/>
</dbReference>
<feature type="domain" description="BCL-6 corepressor PCGF1 binding" evidence="11">
    <location>
        <begin position="1594"/>
        <end position="1705"/>
    </location>
</feature>
<evidence type="ECO:0000256" key="3">
    <source>
        <dbReference type="ARBA" id="ARBA00022553"/>
    </source>
</evidence>
<feature type="compositionally biased region" description="Polar residues" evidence="9">
    <location>
        <begin position="482"/>
        <end position="491"/>
    </location>
</feature>